<reference evidence="1 2" key="1">
    <citation type="submission" date="2023-11" db="EMBL/GenBank/DDBJ databases">
        <title>Actinomadura monticuli sp. nov., isolated from volcanic ash.</title>
        <authorList>
            <person name="Lee S.D."/>
            <person name="Yang H."/>
            <person name="Kim I.S."/>
        </authorList>
    </citation>
    <scope>NUCLEOTIDE SEQUENCE [LARGE SCALE GENOMIC DNA]</scope>
    <source>
        <strain evidence="1 2">DSM 45346</strain>
    </source>
</reference>
<evidence type="ECO:0000313" key="1">
    <source>
        <dbReference type="EMBL" id="MFA1552594.1"/>
    </source>
</evidence>
<proteinExistence type="predicted"/>
<protein>
    <recommendedName>
        <fullName evidence="3">FXSXX-COOH protein</fullName>
    </recommendedName>
</protein>
<dbReference type="EMBL" id="JAXCEH010000001">
    <property type="protein sequence ID" value="MFA1552594.1"/>
    <property type="molecule type" value="Genomic_DNA"/>
</dbReference>
<organism evidence="1 2">
    <name type="scientific">Actinomadura chokoriensis</name>
    <dbReference type="NCBI Taxonomy" id="454156"/>
    <lineage>
        <taxon>Bacteria</taxon>
        <taxon>Bacillati</taxon>
        <taxon>Actinomycetota</taxon>
        <taxon>Actinomycetes</taxon>
        <taxon>Streptosporangiales</taxon>
        <taxon>Thermomonosporaceae</taxon>
        <taxon>Actinomadura</taxon>
    </lineage>
</organism>
<evidence type="ECO:0000313" key="2">
    <source>
        <dbReference type="Proteomes" id="UP001569904"/>
    </source>
</evidence>
<evidence type="ECO:0008006" key="3">
    <source>
        <dbReference type="Google" id="ProtNLM"/>
    </source>
</evidence>
<keyword evidence="2" id="KW-1185">Reference proteome</keyword>
<gene>
    <name evidence="1" type="ORF">SM436_02710</name>
</gene>
<sequence length="59" mass="6289">MTVLDEAGAPEMTDLCQLTLDELAVEDEAVRLVARLTRVGDLGEAGPQAVRVAAFNAYI</sequence>
<dbReference type="RefSeq" id="WP_371938863.1">
    <property type="nucleotide sequence ID" value="NZ_JAXCEH010000001.1"/>
</dbReference>
<dbReference type="Proteomes" id="UP001569904">
    <property type="component" value="Unassembled WGS sequence"/>
</dbReference>
<comment type="caution">
    <text evidence="1">The sequence shown here is derived from an EMBL/GenBank/DDBJ whole genome shotgun (WGS) entry which is preliminary data.</text>
</comment>
<name>A0ABV4QPZ8_9ACTN</name>
<accession>A0ABV4QPZ8</accession>